<comment type="caution">
    <text evidence="1">The sequence shown here is derived from an EMBL/GenBank/DDBJ whole genome shotgun (WGS) entry which is preliminary data.</text>
</comment>
<accession>A0A3M3W5W0</accession>
<dbReference type="RefSeq" id="WP_064052401.1">
    <property type="nucleotide sequence ID" value="NZ_RBPW01000309.1"/>
</dbReference>
<keyword evidence="2" id="KW-1185">Reference proteome</keyword>
<organism evidence="1 2">
    <name type="scientific">Pseudomonas marginalis pv. marginalis</name>
    <dbReference type="NCBI Taxonomy" id="97473"/>
    <lineage>
        <taxon>Bacteria</taxon>
        <taxon>Pseudomonadati</taxon>
        <taxon>Pseudomonadota</taxon>
        <taxon>Gammaproteobacteria</taxon>
        <taxon>Pseudomonadales</taxon>
        <taxon>Pseudomonadaceae</taxon>
        <taxon>Pseudomonas</taxon>
    </lineage>
</organism>
<protein>
    <submittedName>
        <fullName evidence="1">Uncharacterized protein</fullName>
    </submittedName>
</protein>
<gene>
    <name evidence="1" type="ORF">ALQ29_04851</name>
</gene>
<dbReference type="Proteomes" id="UP000276587">
    <property type="component" value="Unassembled WGS sequence"/>
</dbReference>
<evidence type="ECO:0000313" key="1">
    <source>
        <dbReference type="EMBL" id="RMP10414.1"/>
    </source>
</evidence>
<evidence type="ECO:0000313" key="2">
    <source>
        <dbReference type="Proteomes" id="UP000276587"/>
    </source>
</evidence>
<dbReference type="AlphaFoldDB" id="A0A3M3W5W0"/>
<dbReference type="EMBL" id="RBQF01000142">
    <property type="protein sequence ID" value="RMP10414.1"/>
    <property type="molecule type" value="Genomic_DNA"/>
</dbReference>
<proteinExistence type="predicted"/>
<name>A0A3M3W5W0_PSEMA</name>
<reference evidence="1 2" key="1">
    <citation type="submission" date="2018-08" db="EMBL/GenBank/DDBJ databases">
        <title>Recombination of ecologically and evolutionarily significant loci maintains genetic cohesion in the Pseudomonas syringae species complex.</title>
        <authorList>
            <person name="Dillon M."/>
            <person name="Thakur S."/>
            <person name="Almeida R.N.D."/>
            <person name="Weir B.S."/>
            <person name="Guttman D.S."/>
        </authorList>
    </citation>
    <scope>NUCLEOTIDE SEQUENCE [LARGE SCALE GENOMIC DNA]</scope>
    <source>
        <strain evidence="1 2">ICMP 3555</strain>
    </source>
</reference>
<sequence length="70" mass="8242">MRDDKYEADLRELQIAKDEAVVAAEDFYEKNWPFQTDDISAQYEELQFTAVVMLAEFEQFTQQGSAKRSR</sequence>